<feature type="transmembrane region" description="Helical" evidence="8">
    <location>
        <begin position="276"/>
        <end position="295"/>
    </location>
</feature>
<evidence type="ECO:0000313" key="11">
    <source>
        <dbReference type="EMBL" id="MCS6521821.1"/>
    </source>
</evidence>
<dbReference type="Pfam" id="PF00528">
    <property type="entry name" value="BPD_transp_1"/>
    <property type="match status" value="1"/>
</dbReference>
<feature type="transmembrane region" description="Helical" evidence="8">
    <location>
        <begin position="110"/>
        <end position="134"/>
    </location>
</feature>
<dbReference type="GO" id="GO:0005886">
    <property type="term" value="C:plasma membrane"/>
    <property type="evidence" value="ECO:0007669"/>
    <property type="project" value="UniProtKB-SubCell"/>
</dbReference>
<dbReference type="GeneID" id="95323294"/>
<evidence type="ECO:0000313" key="13">
    <source>
        <dbReference type="Proteomes" id="UP000539146"/>
    </source>
</evidence>
<evidence type="ECO:0000256" key="2">
    <source>
        <dbReference type="ARBA" id="ARBA00022448"/>
    </source>
</evidence>
<dbReference type="InterPro" id="IPR050366">
    <property type="entry name" value="BP-dependent_transpt_permease"/>
</dbReference>
<feature type="transmembrane region" description="Helical" evidence="8">
    <location>
        <begin position="48"/>
        <end position="67"/>
    </location>
</feature>
<dbReference type="Proteomes" id="UP000539146">
    <property type="component" value="Unassembled WGS sequence"/>
</dbReference>
<dbReference type="InterPro" id="IPR035906">
    <property type="entry name" value="MetI-like_sf"/>
</dbReference>
<dbReference type="PANTHER" id="PTHR43386:SF2">
    <property type="entry name" value="OLIGOPEPTIDE TRANSPORT SYSTEM PERMEASE PROTEIN OPPC"/>
    <property type="match status" value="1"/>
</dbReference>
<dbReference type="EMBL" id="JANVAD010000002">
    <property type="protein sequence ID" value="MCS6521821.1"/>
    <property type="molecule type" value="Genomic_DNA"/>
</dbReference>
<dbReference type="GO" id="GO:0055085">
    <property type="term" value="P:transmembrane transport"/>
    <property type="evidence" value="ECO:0007669"/>
    <property type="project" value="InterPro"/>
</dbReference>
<gene>
    <name evidence="12" type="ORF">HP467_14885</name>
    <name evidence="11" type="ORF">NYQ28_04475</name>
</gene>
<protein>
    <submittedName>
        <fullName evidence="12">ABC transporter permease</fullName>
    </submittedName>
</protein>
<reference evidence="11 14" key="2">
    <citation type="submission" date="2022-08" db="EMBL/GenBank/DDBJ databases">
        <title>Taxonomy of Curtobacterium flaccumfaciens.</title>
        <authorList>
            <person name="Osdaghi E."/>
            <person name="Taghavi S.M."/>
            <person name="Hamidizade M."/>
            <person name="Abachi H."/>
            <person name="Fazliarab A."/>
            <person name="Baeyen S."/>
            <person name="Portier P."/>
            <person name="Van Vaerenbergh J."/>
            <person name="Jacques M.-A."/>
        </authorList>
    </citation>
    <scope>NUCLEOTIDE SEQUENCE [LARGE SCALE GENOMIC DNA]</scope>
    <source>
        <strain evidence="11 14">LMG8786T</strain>
    </source>
</reference>
<dbReference type="RefSeq" id="WP_114848957.1">
    <property type="nucleotide sequence ID" value="NZ_BAAAWP010000001.1"/>
</dbReference>
<dbReference type="PROSITE" id="PS50928">
    <property type="entry name" value="ABC_TM1"/>
    <property type="match status" value="1"/>
</dbReference>
<feature type="transmembrane region" description="Helical" evidence="8">
    <location>
        <begin position="168"/>
        <end position="189"/>
    </location>
</feature>
<evidence type="ECO:0000256" key="3">
    <source>
        <dbReference type="ARBA" id="ARBA00022475"/>
    </source>
</evidence>
<keyword evidence="6 8" id="KW-1133">Transmembrane helix</keyword>
<evidence type="ECO:0000256" key="4">
    <source>
        <dbReference type="ARBA" id="ARBA00022519"/>
    </source>
</evidence>
<evidence type="ECO:0000313" key="14">
    <source>
        <dbReference type="Proteomes" id="UP001652264"/>
    </source>
</evidence>
<evidence type="ECO:0000259" key="10">
    <source>
        <dbReference type="PROSITE" id="PS50928"/>
    </source>
</evidence>
<comment type="similarity">
    <text evidence="8">Belongs to the binding-protein-dependent transport system permease family.</text>
</comment>
<dbReference type="InterPro" id="IPR000515">
    <property type="entry name" value="MetI-like"/>
</dbReference>
<feature type="transmembrane region" description="Helical" evidence="8">
    <location>
        <begin position="220"/>
        <end position="240"/>
    </location>
</feature>
<sequence>MSVLDPTTTTTAGDPGSGDAGTPAHVIEVRSGRTPLWRKVLGTWRARIGGGALLLIILWAFVGPYLYHWNAVDSDGLAFGAAPSAAHWFGTNDIGQDIYAQTLVGLQKSLLIGLIAGPASTLIAGIVGAVAGYFGGFVDRALVWGIDLLLVIPSFYALVLLSPLFKNLSWVALIVGLAIFGWMIMARVIRGQTMSLRERDYVKAARFMGVPSSTIIRRHILPNVASLLIIDATLGVGAMILSESALSFFGFGIQVPDVSLGTLLAAGSQSAVTRPWLFVLPAATLVATVLSTSLLGDALRDAIDPTSGANRD</sequence>
<evidence type="ECO:0000256" key="7">
    <source>
        <dbReference type="ARBA" id="ARBA00023136"/>
    </source>
</evidence>
<accession>A0A850DY78</accession>
<dbReference type="Proteomes" id="UP001652264">
    <property type="component" value="Unassembled WGS sequence"/>
</dbReference>
<dbReference type="AlphaFoldDB" id="A0A850DY78"/>
<keyword evidence="7 8" id="KW-0472">Membrane</keyword>
<feature type="transmembrane region" description="Helical" evidence="8">
    <location>
        <begin position="141"/>
        <end position="162"/>
    </location>
</feature>
<evidence type="ECO:0000256" key="1">
    <source>
        <dbReference type="ARBA" id="ARBA00004429"/>
    </source>
</evidence>
<evidence type="ECO:0000256" key="5">
    <source>
        <dbReference type="ARBA" id="ARBA00022692"/>
    </source>
</evidence>
<dbReference type="Gene3D" id="1.10.3720.10">
    <property type="entry name" value="MetI-like"/>
    <property type="match status" value="1"/>
</dbReference>
<keyword evidence="14" id="KW-1185">Reference proteome</keyword>
<evidence type="ECO:0000256" key="8">
    <source>
        <dbReference type="RuleBase" id="RU363032"/>
    </source>
</evidence>
<feature type="domain" description="ABC transmembrane type-1" evidence="10">
    <location>
        <begin position="106"/>
        <end position="296"/>
    </location>
</feature>
<evidence type="ECO:0000313" key="12">
    <source>
        <dbReference type="EMBL" id="NUU29378.1"/>
    </source>
</evidence>
<keyword evidence="2 8" id="KW-0813">Transport</keyword>
<keyword evidence="4" id="KW-0997">Cell inner membrane</keyword>
<keyword evidence="3" id="KW-1003">Cell membrane</keyword>
<reference evidence="12 13" key="1">
    <citation type="submission" date="2020-05" db="EMBL/GenBank/DDBJ databases">
        <title>Genome Sequencing of Type Strains.</title>
        <authorList>
            <person name="Lemaire J.F."/>
            <person name="Inderbitzin P."/>
            <person name="Gregorio O.A."/>
            <person name="Collins S.B."/>
            <person name="Wespe N."/>
            <person name="Knight-Connoni V."/>
        </authorList>
    </citation>
    <scope>NUCLEOTIDE SEQUENCE [LARGE SCALE GENOMIC DNA]</scope>
    <source>
        <strain evidence="12 13">DSM 20512</strain>
    </source>
</reference>
<dbReference type="CDD" id="cd06261">
    <property type="entry name" value="TM_PBP2"/>
    <property type="match status" value="1"/>
</dbReference>
<feature type="compositionally biased region" description="Low complexity" evidence="9">
    <location>
        <begin position="1"/>
        <end position="14"/>
    </location>
</feature>
<comment type="caution">
    <text evidence="12">The sequence shown here is derived from an EMBL/GenBank/DDBJ whole genome shotgun (WGS) entry which is preliminary data.</text>
</comment>
<organism evidence="12 13">
    <name type="scientific">Curtobacterium citreum</name>
    <dbReference type="NCBI Taxonomy" id="2036"/>
    <lineage>
        <taxon>Bacteria</taxon>
        <taxon>Bacillati</taxon>
        <taxon>Actinomycetota</taxon>
        <taxon>Actinomycetes</taxon>
        <taxon>Micrococcales</taxon>
        <taxon>Microbacteriaceae</taxon>
        <taxon>Curtobacterium</taxon>
    </lineage>
</organism>
<dbReference type="PANTHER" id="PTHR43386">
    <property type="entry name" value="OLIGOPEPTIDE TRANSPORT SYSTEM PERMEASE PROTEIN APPC"/>
    <property type="match status" value="1"/>
</dbReference>
<evidence type="ECO:0000256" key="6">
    <source>
        <dbReference type="ARBA" id="ARBA00022989"/>
    </source>
</evidence>
<name>A0A850DY78_9MICO</name>
<keyword evidence="5 8" id="KW-0812">Transmembrane</keyword>
<dbReference type="SUPFAM" id="SSF161098">
    <property type="entry name" value="MetI-like"/>
    <property type="match status" value="1"/>
</dbReference>
<dbReference type="EMBL" id="JABMCG010000123">
    <property type="protein sequence ID" value="NUU29378.1"/>
    <property type="molecule type" value="Genomic_DNA"/>
</dbReference>
<proteinExistence type="inferred from homology"/>
<comment type="subcellular location">
    <subcellularLocation>
        <location evidence="1">Cell inner membrane</location>
        <topology evidence="1">Multi-pass membrane protein</topology>
    </subcellularLocation>
    <subcellularLocation>
        <location evidence="8">Cell membrane</location>
        <topology evidence="8">Multi-pass membrane protein</topology>
    </subcellularLocation>
</comment>
<feature type="region of interest" description="Disordered" evidence="9">
    <location>
        <begin position="1"/>
        <end position="23"/>
    </location>
</feature>
<evidence type="ECO:0000256" key="9">
    <source>
        <dbReference type="SAM" id="MobiDB-lite"/>
    </source>
</evidence>